<sequence length="880" mass="100752">MNRSEDPMVEFQEDVEKKENRELRIYKIICLSLLVCLVVVSLGLGLGLGLKHQQSYSISASCRQRCYTPFDVETRDCRCDSLCKEVGNCCWDFEEICLQPAQLWTCSKFRCGEKRLPESHCSCSDDCLEAGDCCTDYSSVCKKENRWADDYCEDITTPKCPAGFTQPPLILFSLDGFRAEYLQTWYKLMPVINKLKTCGTHSKYMRAMYPTKTFPNHYSIVTGLYPETHGIIDNSMYDINLKMSFSLSGNEKNDPRWWQGQPVWLTAMYQGLKAGTFFWPGSDVKVNGSFPNIYEIFNKSISFEQRVFTVLKWLSLPDSERPNFYTIYLEEPDSSGHNFGPVSGGVIEALQNVDQIVGMLMDGLKQRNLHKCVNVIVVADHGMEQTYCEKIEYMTKYLDSVDNLKMYSGPAPRIQTINVPDDYFTFDSEGIIKNLSCRFPHQHFIPYMSHHLPKRFHYAKNIRIDKANLYLDEQWLAGRDEKSFRYCGGGNHGYDNEYRSMDAIFIGHGPGLRSRTEVEPFDNIELYNLMCDLLQITPAPNNGSHGSLNNMLKTPFYTPTFPTEISTPSLCPLYTLTPSNSLGCSCNVSVSNGKSMDVEMFTCVFLVQLTEEQNIPYGRPRVLQNITHCLLFHESYISGYSDDILMPLWNAYTIFKPETTPLPPVISDCLRADPRVFANSSQKCSNYKADLNISYDFLYSPNLVTSGTEHYDGLITSNIVPMYEAFKIIWHHVHNILLPRYAAERNGINIMSGPVFDYDFDGHFDSPEKISEHVNNTAIPIPTHYYIVITSCRNTTKTPLQCEASLDAMSFILPHRPDNSESCPDGKEESQWVEERVWMHTARVRDVELITGLDFYQDRKQPVTEILQLKTCLPEFKPKV</sequence>
<reference evidence="10" key="1">
    <citation type="journal article" date="2006" name="Science">
        <title>Ancient noncoding elements conserved in the human genome.</title>
        <authorList>
            <person name="Venkatesh B."/>
            <person name="Kirkness E.F."/>
            <person name="Loh Y.H."/>
            <person name="Halpern A.L."/>
            <person name="Lee A.P."/>
            <person name="Johnson J."/>
            <person name="Dandona N."/>
            <person name="Viswanathan L.D."/>
            <person name="Tay A."/>
            <person name="Venter J.C."/>
            <person name="Strausberg R.L."/>
            <person name="Brenner S."/>
        </authorList>
    </citation>
    <scope>NUCLEOTIDE SEQUENCE [LARGE SCALE GENOMIC DNA]</scope>
</reference>
<dbReference type="Gene3D" id="3.40.720.10">
    <property type="entry name" value="Alkaline Phosphatase, subunit A"/>
    <property type="match status" value="1"/>
</dbReference>
<dbReference type="SMART" id="SM00477">
    <property type="entry name" value="NUC"/>
    <property type="match status" value="1"/>
</dbReference>
<dbReference type="AlphaFoldDB" id="A0A4W3I4C6"/>
<dbReference type="FunFam" id="4.10.410.20:FF:000001">
    <property type="entry name" value="Ectonucleotide pyrophosphatase/phosphodiesterase family member 2"/>
    <property type="match status" value="1"/>
</dbReference>
<keyword evidence="3" id="KW-0479">Metal-binding</keyword>
<dbReference type="InterPro" id="IPR020821">
    <property type="entry name" value="ENPP1-3/EXOG-like_nuc-like"/>
</dbReference>
<dbReference type="STRING" id="7868.ENSCMIP00000023627"/>
<dbReference type="GO" id="GO:0003676">
    <property type="term" value="F:nucleic acid binding"/>
    <property type="evidence" value="ECO:0007669"/>
    <property type="project" value="InterPro"/>
</dbReference>
<dbReference type="Ensembl" id="ENSCMIT00000024028.1">
    <property type="protein sequence ID" value="ENSCMIP00000023627.1"/>
    <property type="gene ID" value="ENSCMIG00000010222.1"/>
</dbReference>
<dbReference type="InterPro" id="IPR002591">
    <property type="entry name" value="Phosphodiest/P_Trfase"/>
</dbReference>
<protein>
    <submittedName>
        <fullName evidence="9">Ectonucleotide pyrophosphatase/phosphodiesterase 3</fullName>
    </submittedName>
</protein>
<evidence type="ECO:0000256" key="5">
    <source>
        <dbReference type="ARBA" id="ARBA00023157"/>
    </source>
</evidence>
<comment type="subcellular location">
    <subcellularLocation>
        <location evidence="1">Secreted</location>
    </subcellularLocation>
</comment>
<dbReference type="Gene3D" id="3.40.570.10">
    <property type="entry name" value="Extracellular Endonuclease, subunit A"/>
    <property type="match status" value="1"/>
</dbReference>
<dbReference type="InterPro" id="IPR017850">
    <property type="entry name" value="Alkaline_phosphatase_core_sf"/>
</dbReference>
<dbReference type="PROSITE" id="PS50958">
    <property type="entry name" value="SMB_2"/>
    <property type="match status" value="2"/>
</dbReference>
<keyword evidence="7" id="KW-0472">Membrane</keyword>
<dbReference type="GeneTree" id="ENSGT00940000159640"/>
<evidence type="ECO:0000256" key="7">
    <source>
        <dbReference type="SAM" id="Phobius"/>
    </source>
</evidence>
<evidence type="ECO:0000259" key="8">
    <source>
        <dbReference type="PROSITE" id="PS50958"/>
    </source>
</evidence>
<dbReference type="GO" id="GO:0009143">
    <property type="term" value="P:nucleoside triphosphate catabolic process"/>
    <property type="evidence" value="ECO:0007669"/>
    <property type="project" value="TreeGrafter"/>
</dbReference>
<dbReference type="PROSITE" id="PS00524">
    <property type="entry name" value="SMB_1"/>
    <property type="match status" value="1"/>
</dbReference>
<dbReference type="InterPro" id="IPR036024">
    <property type="entry name" value="Somatomedin_B-like_dom_sf"/>
</dbReference>
<dbReference type="CDD" id="cd16018">
    <property type="entry name" value="Enpp"/>
    <property type="match status" value="1"/>
</dbReference>
<reference evidence="10" key="2">
    <citation type="journal article" date="2007" name="PLoS Biol.">
        <title>Survey sequencing and comparative analysis of the elephant shark (Callorhinchus milii) genome.</title>
        <authorList>
            <person name="Venkatesh B."/>
            <person name="Kirkness E.F."/>
            <person name="Loh Y.H."/>
            <person name="Halpern A.L."/>
            <person name="Lee A.P."/>
            <person name="Johnson J."/>
            <person name="Dandona N."/>
            <person name="Viswanathan L.D."/>
            <person name="Tay A."/>
            <person name="Venter J.C."/>
            <person name="Strausberg R.L."/>
            <person name="Brenner S."/>
        </authorList>
    </citation>
    <scope>NUCLEOTIDE SEQUENCE [LARGE SCALE GENOMIC DNA]</scope>
</reference>
<keyword evidence="4" id="KW-0378">Hydrolase</keyword>
<dbReference type="PANTHER" id="PTHR10151:SF107">
    <property type="entry name" value="ECTONUCLEOTIDE PYROPHOSPHATASE_PHOSPHODIESTERASE FAMILY MEMBER 3"/>
    <property type="match status" value="1"/>
</dbReference>
<evidence type="ECO:0000256" key="1">
    <source>
        <dbReference type="ARBA" id="ARBA00004613"/>
    </source>
</evidence>
<dbReference type="Proteomes" id="UP000314986">
    <property type="component" value="Unassembled WGS sequence"/>
</dbReference>
<dbReference type="InterPro" id="IPR001212">
    <property type="entry name" value="Somatomedin_B_dom"/>
</dbReference>
<accession>A0A4W3I4C6</accession>
<evidence type="ECO:0000256" key="2">
    <source>
        <dbReference type="ARBA" id="ARBA00022525"/>
    </source>
</evidence>
<keyword evidence="10" id="KW-1185">Reference proteome</keyword>
<dbReference type="SMART" id="SM00892">
    <property type="entry name" value="Endonuclease_NS"/>
    <property type="match status" value="1"/>
</dbReference>
<keyword evidence="7" id="KW-0812">Transmembrane</keyword>
<dbReference type="SMART" id="SM00201">
    <property type="entry name" value="SO"/>
    <property type="match status" value="2"/>
</dbReference>
<gene>
    <name evidence="9" type="primary">LOC103182286</name>
</gene>
<dbReference type="CDD" id="cd00091">
    <property type="entry name" value="NUC"/>
    <property type="match status" value="1"/>
</dbReference>
<dbReference type="InterPro" id="IPR044925">
    <property type="entry name" value="His-Me_finger_sf"/>
</dbReference>
<evidence type="ECO:0000256" key="6">
    <source>
        <dbReference type="ARBA" id="ARBA00023180"/>
    </source>
</evidence>
<keyword evidence="6" id="KW-0325">Glycoprotein</keyword>
<dbReference type="InterPro" id="IPR044929">
    <property type="entry name" value="DNA/RNA_non-sp_Endonuclease_sf"/>
</dbReference>
<dbReference type="GO" id="GO:0046872">
    <property type="term" value="F:metal ion binding"/>
    <property type="evidence" value="ECO:0007669"/>
    <property type="project" value="UniProtKB-KW"/>
</dbReference>
<dbReference type="SUPFAM" id="SSF54060">
    <property type="entry name" value="His-Me finger endonucleases"/>
    <property type="match status" value="1"/>
</dbReference>
<organism evidence="9 10">
    <name type="scientific">Callorhinchus milii</name>
    <name type="common">Ghost shark</name>
    <dbReference type="NCBI Taxonomy" id="7868"/>
    <lineage>
        <taxon>Eukaryota</taxon>
        <taxon>Metazoa</taxon>
        <taxon>Chordata</taxon>
        <taxon>Craniata</taxon>
        <taxon>Vertebrata</taxon>
        <taxon>Chondrichthyes</taxon>
        <taxon>Holocephali</taxon>
        <taxon>Chimaeriformes</taxon>
        <taxon>Callorhinchidae</taxon>
        <taxon>Callorhinchus</taxon>
    </lineage>
</organism>
<dbReference type="PANTHER" id="PTHR10151">
    <property type="entry name" value="ECTONUCLEOTIDE PYROPHOSPHATASE/PHOSPHODIESTERASE"/>
    <property type="match status" value="1"/>
</dbReference>
<dbReference type="GO" id="GO:0005576">
    <property type="term" value="C:extracellular region"/>
    <property type="evidence" value="ECO:0007669"/>
    <property type="project" value="UniProtKB-SubCell"/>
</dbReference>
<reference evidence="10" key="3">
    <citation type="journal article" date="2014" name="Nature">
        <title>Elephant shark genome provides unique insights into gnathostome evolution.</title>
        <authorList>
            <consortium name="International Elephant Shark Genome Sequencing Consortium"/>
            <person name="Venkatesh B."/>
            <person name="Lee A.P."/>
            <person name="Ravi V."/>
            <person name="Maurya A.K."/>
            <person name="Lian M.M."/>
            <person name="Swann J.B."/>
            <person name="Ohta Y."/>
            <person name="Flajnik M.F."/>
            <person name="Sutoh Y."/>
            <person name="Kasahara M."/>
            <person name="Hoon S."/>
            <person name="Gangu V."/>
            <person name="Roy S.W."/>
            <person name="Irimia M."/>
            <person name="Korzh V."/>
            <person name="Kondrychyn I."/>
            <person name="Lim Z.W."/>
            <person name="Tay B.H."/>
            <person name="Tohari S."/>
            <person name="Kong K.W."/>
            <person name="Ho S."/>
            <person name="Lorente-Galdos B."/>
            <person name="Quilez J."/>
            <person name="Marques-Bonet T."/>
            <person name="Raney B.J."/>
            <person name="Ingham P.W."/>
            <person name="Tay A."/>
            <person name="Hillier L.W."/>
            <person name="Minx P."/>
            <person name="Boehm T."/>
            <person name="Wilson R.K."/>
            <person name="Brenner S."/>
            <person name="Warren W.C."/>
        </authorList>
    </citation>
    <scope>NUCLEOTIDE SEQUENCE [LARGE SCALE GENOMIC DNA]</scope>
</reference>
<evidence type="ECO:0000313" key="10">
    <source>
        <dbReference type="Proteomes" id="UP000314986"/>
    </source>
</evidence>
<dbReference type="OMA" id="LFRCGER"/>
<proteinExistence type="predicted"/>
<evidence type="ECO:0000256" key="3">
    <source>
        <dbReference type="ARBA" id="ARBA00022723"/>
    </source>
</evidence>
<reference evidence="9" key="4">
    <citation type="submission" date="2025-08" db="UniProtKB">
        <authorList>
            <consortium name="Ensembl"/>
        </authorList>
    </citation>
    <scope>IDENTIFICATION</scope>
</reference>
<dbReference type="SUPFAM" id="SSF90188">
    <property type="entry name" value="Somatomedin B domain"/>
    <property type="match status" value="2"/>
</dbReference>
<keyword evidence="2" id="KW-0964">Secreted</keyword>
<reference evidence="9" key="5">
    <citation type="submission" date="2025-09" db="UniProtKB">
        <authorList>
            <consortium name="Ensembl"/>
        </authorList>
    </citation>
    <scope>IDENTIFICATION</scope>
</reference>
<dbReference type="Pfam" id="PF01663">
    <property type="entry name" value="Phosphodiest"/>
    <property type="match status" value="1"/>
</dbReference>
<feature type="transmembrane region" description="Helical" evidence="7">
    <location>
        <begin position="28"/>
        <end position="50"/>
    </location>
</feature>
<dbReference type="InterPro" id="IPR001604">
    <property type="entry name" value="Endo_G_ENPP1-like_dom"/>
</dbReference>
<dbReference type="Gene3D" id="4.10.410.20">
    <property type="match status" value="2"/>
</dbReference>
<dbReference type="Pfam" id="PF01033">
    <property type="entry name" value="Somatomedin_B"/>
    <property type="match status" value="2"/>
</dbReference>
<feature type="domain" description="SMB" evidence="8">
    <location>
        <begin position="102"/>
        <end position="145"/>
    </location>
</feature>
<keyword evidence="7" id="KW-1133">Transmembrane helix</keyword>
<name>A0A4W3I4C6_CALMI</name>
<evidence type="ECO:0000256" key="4">
    <source>
        <dbReference type="ARBA" id="ARBA00022801"/>
    </source>
</evidence>
<dbReference type="SUPFAM" id="SSF53649">
    <property type="entry name" value="Alkaline phosphatase-like"/>
    <property type="match status" value="1"/>
</dbReference>
<feature type="domain" description="SMB" evidence="8">
    <location>
        <begin position="58"/>
        <end position="101"/>
    </location>
</feature>
<keyword evidence="5" id="KW-1015">Disulfide bond</keyword>
<dbReference type="InParanoid" id="A0A4W3I4C6"/>
<evidence type="ECO:0000313" key="9">
    <source>
        <dbReference type="Ensembl" id="ENSCMIP00000023627.1"/>
    </source>
</evidence>
<dbReference type="GO" id="GO:0047429">
    <property type="term" value="F:nucleoside triphosphate diphosphatase activity"/>
    <property type="evidence" value="ECO:0007669"/>
    <property type="project" value="TreeGrafter"/>
</dbReference>